<proteinExistence type="predicted"/>
<dbReference type="EMBL" id="CAMXCT010006833">
    <property type="protein sequence ID" value="CAI4020806.1"/>
    <property type="molecule type" value="Genomic_DNA"/>
</dbReference>
<keyword evidence="3" id="KW-1185">Reference proteome</keyword>
<reference evidence="1" key="1">
    <citation type="submission" date="2022-10" db="EMBL/GenBank/DDBJ databases">
        <authorList>
            <person name="Chen Y."/>
            <person name="Dougan E. K."/>
            <person name="Chan C."/>
            <person name="Rhodes N."/>
            <person name="Thang M."/>
        </authorList>
    </citation>
    <scope>NUCLEOTIDE SEQUENCE</scope>
</reference>
<name>A0A9P1GT36_9DINO</name>
<protein>
    <submittedName>
        <fullName evidence="1">Uncharacterized protein</fullName>
    </submittedName>
</protein>
<gene>
    <name evidence="1" type="ORF">C1SCF055_LOCUS45190</name>
</gene>
<reference evidence="2" key="2">
    <citation type="submission" date="2024-04" db="EMBL/GenBank/DDBJ databases">
        <authorList>
            <person name="Chen Y."/>
            <person name="Shah S."/>
            <person name="Dougan E. K."/>
            <person name="Thang M."/>
            <person name="Chan C."/>
        </authorList>
    </citation>
    <scope>NUCLEOTIDE SEQUENCE [LARGE SCALE GENOMIC DNA]</scope>
</reference>
<dbReference type="Proteomes" id="UP001152797">
    <property type="component" value="Unassembled WGS sequence"/>
</dbReference>
<evidence type="ECO:0000313" key="1">
    <source>
        <dbReference type="EMBL" id="CAI4020806.1"/>
    </source>
</evidence>
<comment type="caution">
    <text evidence="1">The sequence shown here is derived from an EMBL/GenBank/DDBJ whole genome shotgun (WGS) entry which is preliminary data.</text>
</comment>
<evidence type="ECO:0000313" key="3">
    <source>
        <dbReference type="Proteomes" id="UP001152797"/>
    </source>
</evidence>
<dbReference type="AlphaFoldDB" id="A0A9P1GT36"/>
<accession>A0A9P1GT36</accession>
<dbReference type="EMBL" id="CAMXCT020006833">
    <property type="protein sequence ID" value="CAL1174181.1"/>
    <property type="molecule type" value="Genomic_DNA"/>
</dbReference>
<dbReference type="EMBL" id="CAMXCT030006833">
    <property type="protein sequence ID" value="CAL4808118.1"/>
    <property type="molecule type" value="Genomic_DNA"/>
</dbReference>
<evidence type="ECO:0000313" key="2">
    <source>
        <dbReference type="EMBL" id="CAL1174181.1"/>
    </source>
</evidence>
<sequence length="112" mass="13118">MGSHSWGYALAKLDTPRKPEDLLGVSPEPDLWDEEDDVDAFNYYWDFYGLGFPEMDSIHSTKVKFPTNGRIKRFLKQSRTEQSEGEILEMYYVQCFDRRLTSITKLPEDAQQ</sequence>
<organism evidence="1">
    <name type="scientific">Cladocopium goreaui</name>
    <dbReference type="NCBI Taxonomy" id="2562237"/>
    <lineage>
        <taxon>Eukaryota</taxon>
        <taxon>Sar</taxon>
        <taxon>Alveolata</taxon>
        <taxon>Dinophyceae</taxon>
        <taxon>Suessiales</taxon>
        <taxon>Symbiodiniaceae</taxon>
        <taxon>Cladocopium</taxon>
    </lineage>
</organism>